<dbReference type="PANTHER" id="PTHR37722:SF2">
    <property type="entry name" value="OS01G0167700 PROTEIN"/>
    <property type="match status" value="1"/>
</dbReference>
<evidence type="ECO:0000313" key="1">
    <source>
        <dbReference type="EMBL" id="MBA0793007.1"/>
    </source>
</evidence>
<dbReference type="EMBL" id="JABFAD010000002">
    <property type="protein sequence ID" value="MBA0793007.1"/>
    <property type="molecule type" value="Genomic_DNA"/>
</dbReference>
<proteinExistence type="predicted"/>
<dbReference type="AlphaFoldDB" id="A0A7J9G5Y2"/>
<accession>A0A7J9G5Y2</accession>
<comment type="caution">
    <text evidence="1">The sequence shown here is derived from an EMBL/GenBank/DDBJ whole genome shotgun (WGS) entry which is preliminary data.</text>
</comment>
<keyword evidence="2" id="KW-1185">Reference proteome</keyword>
<dbReference type="PANTHER" id="PTHR37722">
    <property type="entry name" value="OS01G0167700 PROTEIN"/>
    <property type="match status" value="1"/>
</dbReference>
<evidence type="ECO:0000313" key="2">
    <source>
        <dbReference type="Proteomes" id="UP000593560"/>
    </source>
</evidence>
<organism evidence="1 2">
    <name type="scientific">Gossypium harknessii</name>
    <dbReference type="NCBI Taxonomy" id="34285"/>
    <lineage>
        <taxon>Eukaryota</taxon>
        <taxon>Viridiplantae</taxon>
        <taxon>Streptophyta</taxon>
        <taxon>Embryophyta</taxon>
        <taxon>Tracheophyta</taxon>
        <taxon>Spermatophyta</taxon>
        <taxon>Magnoliopsida</taxon>
        <taxon>eudicotyledons</taxon>
        <taxon>Gunneridae</taxon>
        <taxon>Pentapetalae</taxon>
        <taxon>rosids</taxon>
        <taxon>malvids</taxon>
        <taxon>Malvales</taxon>
        <taxon>Malvaceae</taxon>
        <taxon>Malvoideae</taxon>
        <taxon>Gossypium</taxon>
    </lineage>
</organism>
<feature type="non-terminal residue" evidence="1">
    <location>
        <position position="1"/>
    </location>
</feature>
<name>A0A7J9G5Y2_9ROSI</name>
<protein>
    <submittedName>
        <fullName evidence="1">Uncharacterized protein</fullName>
    </submittedName>
</protein>
<gene>
    <name evidence="1" type="ORF">Gohar_017444</name>
</gene>
<reference evidence="1 2" key="1">
    <citation type="journal article" date="2019" name="Genome Biol. Evol.">
        <title>Insights into the evolution of the New World diploid cottons (Gossypium, subgenus Houzingenia) based on genome sequencing.</title>
        <authorList>
            <person name="Grover C.E."/>
            <person name="Arick M.A. 2nd"/>
            <person name="Thrash A."/>
            <person name="Conover J.L."/>
            <person name="Sanders W.S."/>
            <person name="Peterson D.G."/>
            <person name="Frelichowski J.E."/>
            <person name="Scheffler J.A."/>
            <person name="Scheffler B.E."/>
            <person name="Wendel J.F."/>
        </authorList>
    </citation>
    <scope>NUCLEOTIDE SEQUENCE [LARGE SCALE GENOMIC DNA]</scope>
    <source>
        <strain evidence="1">0</strain>
        <tissue evidence="1">Leaf</tissue>
    </source>
</reference>
<sequence>ANLPSVGSQLWAKDPIGAFPVPELNLDVKSCFNTPKQSEFIHCSPFSYFTFEKFAFCQPLNYTNSFGSFVLWINQACPISRFRKTRCSFEFV</sequence>
<dbReference type="Proteomes" id="UP000593560">
    <property type="component" value="Unassembled WGS sequence"/>
</dbReference>
<dbReference type="OrthoDB" id="994901at2759"/>